<evidence type="ECO:0000313" key="5">
    <source>
        <dbReference type="Proteomes" id="UP000266239"/>
    </source>
</evidence>
<feature type="domain" description="EF-hand" evidence="3">
    <location>
        <begin position="123"/>
        <end position="150"/>
    </location>
</feature>
<comment type="caution">
    <text evidence="4">The sequence shown here is derived from an EMBL/GenBank/DDBJ whole genome shotgun (WGS) entry which is preliminary data.</text>
</comment>
<dbReference type="AlphaFoldDB" id="A0A397A7K7"/>
<dbReference type="SUPFAM" id="SSF47473">
    <property type="entry name" value="EF-hand"/>
    <property type="match status" value="1"/>
</dbReference>
<dbReference type="PROSITE" id="PS50222">
    <property type="entry name" value="EF_HAND_2"/>
    <property type="match status" value="2"/>
</dbReference>
<evidence type="ECO:0000313" key="4">
    <source>
        <dbReference type="EMBL" id="RHY01719.1"/>
    </source>
</evidence>
<dbReference type="InterPro" id="IPR050145">
    <property type="entry name" value="Centrin_CML-like"/>
</dbReference>
<dbReference type="PANTHER" id="PTHR23050">
    <property type="entry name" value="CALCIUM BINDING PROTEIN"/>
    <property type="match status" value="1"/>
</dbReference>
<dbReference type="CDD" id="cd00051">
    <property type="entry name" value="EFh"/>
    <property type="match status" value="1"/>
</dbReference>
<dbReference type="GO" id="GO:0005509">
    <property type="term" value="F:calcium ion binding"/>
    <property type="evidence" value="ECO:0007669"/>
    <property type="project" value="InterPro"/>
</dbReference>
<name>A0A397A7K7_APHAT</name>
<dbReference type="InterPro" id="IPR018247">
    <property type="entry name" value="EF_Hand_1_Ca_BS"/>
</dbReference>
<dbReference type="Proteomes" id="UP000266239">
    <property type="component" value="Unassembled WGS sequence"/>
</dbReference>
<evidence type="ECO:0000256" key="1">
    <source>
        <dbReference type="ARBA" id="ARBA00022737"/>
    </source>
</evidence>
<keyword evidence="1" id="KW-0677">Repeat</keyword>
<feature type="domain" description="EF-hand" evidence="3">
    <location>
        <begin position="21"/>
        <end position="56"/>
    </location>
</feature>
<evidence type="ECO:0000259" key="3">
    <source>
        <dbReference type="PROSITE" id="PS50222"/>
    </source>
</evidence>
<dbReference type="Gene3D" id="1.10.238.10">
    <property type="entry name" value="EF-hand"/>
    <property type="match status" value="2"/>
</dbReference>
<organism evidence="4 5">
    <name type="scientific">Aphanomyces astaci</name>
    <name type="common">Crayfish plague agent</name>
    <dbReference type="NCBI Taxonomy" id="112090"/>
    <lineage>
        <taxon>Eukaryota</taxon>
        <taxon>Sar</taxon>
        <taxon>Stramenopiles</taxon>
        <taxon>Oomycota</taxon>
        <taxon>Saprolegniomycetes</taxon>
        <taxon>Saprolegniales</taxon>
        <taxon>Verrucalvaceae</taxon>
        <taxon>Aphanomyces</taxon>
    </lineage>
</organism>
<protein>
    <recommendedName>
        <fullName evidence="3">EF-hand domain-containing protein</fullName>
    </recommendedName>
</protein>
<sequence>MVGSIDAVELQALLGKLGQPVDGDQMQHVMKAMDTSGDGVVTLDELTTWWVCMQRRVIGTANAAVLKDQVMDYHEMSKDAVKALRGLFHQFDTDHSVKSRVYELGSIDTHELKHLLHRLGYNPSEAERKKLLDAIDTSGDGSINVDEFIA</sequence>
<dbReference type="InterPro" id="IPR011992">
    <property type="entry name" value="EF-hand-dom_pair"/>
</dbReference>
<gene>
    <name evidence="4" type="ORF">DYB25_012111</name>
</gene>
<dbReference type="InterPro" id="IPR002048">
    <property type="entry name" value="EF_hand_dom"/>
</dbReference>
<proteinExistence type="predicted"/>
<feature type="non-terminal residue" evidence="4">
    <location>
        <position position="150"/>
    </location>
</feature>
<dbReference type="Pfam" id="PF13499">
    <property type="entry name" value="EF-hand_7"/>
    <property type="match status" value="2"/>
</dbReference>
<reference evidence="4 5" key="1">
    <citation type="submission" date="2018-08" db="EMBL/GenBank/DDBJ databases">
        <title>Aphanomyces genome sequencing and annotation.</title>
        <authorList>
            <person name="Minardi D."/>
            <person name="Oidtmann B."/>
            <person name="Van Der Giezen M."/>
            <person name="Studholme D.J."/>
        </authorList>
    </citation>
    <scope>NUCLEOTIDE SEQUENCE [LARGE SCALE GENOMIC DNA]</scope>
    <source>
        <strain evidence="4 5">Yx</strain>
    </source>
</reference>
<dbReference type="PROSITE" id="PS00018">
    <property type="entry name" value="EF_HAND_1"/>
    <property type="match status" value="2"/>
</dbReference>
<evidence type="ECO:0000256" key="2">
    <source>
        <dbReference type="ARBA" id="ARBA00022837"/>
    </source>
</evidence>
<dbReference type="EMBL" id="QUTA01009113">
    <property type="protein sequence ID" value="RHY01719.1"/>
    <property type="molecule type" value="Genomic_DNA"/>
</dbReference>
<keyword evidence="2" id="KW-0106">Calcium</keyword>
<accession>A0A397A7K7</accession>